<dbReference type="InterPro" id="IPR036890">
    <property type="entry name" value="HATPase_C_sf"/>
</dbReference>
<dbReference type="EMBL" id="QXED01000002">
    <property type="protein sequence ID" value="RIV25510.1"/>
    <property type="molecule type" value="Genomic_DNA"/>
</dbReference>
<dbReference type="PANTHER" id="PTHR35801">
    <property type="entry name" value="PHOSPHOSERINE PHOSPHATASE RSBX"/>
    <property type="match status" value="1"/>
</dbReference>
<dbReference type="SUPFAM" id="SSF81606">
    <property type="entry name" value="PP2C-like"/>
    <property type="match status" value="1"/>
</dbReference>
<dbReference type="SUPFAM" id="SSF55874">
    <property type="entry name" value="ATPase domain of HSP90 chaperone/DNA topoisomerase II/histidine kinase"/>
    <property type="match status" value="1"/>
</dbReference>
<reference evidence="2 3" key="1">
    <citation type="submission" date="2018-08" db="EMBL/GenBank/DDBJ databases">
        <title>Fibrisoma montanum sp. nov., isolated from Danxia mountain soil.</title>
        <authorList>
            <person name="Huang Y."/>
        </authorList>
    </citation>
    <scope>NUCLEOTIDE SEQUENCE [LARGE SCALE GENOMIC DNA]</scope>
    <source>
        <strain evidence="2 3">HYT19</strain>
    </source>
</reference>
<comment type="caution">
    <text evidence="2">The sequence shown here is derived from an EMBL/GenBank/DDBJ whole genome shotgun (WGS) entry which is preliminary data.</text>
</comment>
<dbReference type="Gene3D" id="3.30.565.10">
    <property type="entry name" value="Histidine kinase-like ATPase, C-terminal domain"/>
    <property type="match status" value="1"/>
</dbReference>
<name>A0A418MFC9_9BACT</name>
<evidence type="ECO:0000259" key="1">
    <source>
        <dbReference type="SMART" id="SM00331"/>
    </source>
</evidence>
<keyword evidence="2" id="KW-0723">Serine/threonine-protein kinase</keyword>
<proteinExistence type="predicted"/>
<dbReference type="PANTHER" id="PTHR35801:SF1">
    <property type="entry name" value="PHOSPHOSERINE PHOSPHATASE RSBX"/>
    <property type="match status" value="1"/>
</dbReference>
<dbReference type="Gene3D" id="3.60.40.10">
    <property type="entry name" value="PPM-type phosphatase domain"/>
    <property type="match status" value="1"/>
</dbReference>
<dbReference type="GO" id="GO:0004674">
    <property type="term" value="F:protein serine/threonine kinase activity"/>
    <property type="evidence" value="ECO:0007669"/>
    <property type="project" value="UniProtKB-KW"/>
</dbReference>
<dbReference type="InterPro" id="IPR003594">
    <property type="entry name" value="HATPase_dom"/>
</dbReference>
<organism evidence="2 3">
    <name type="scientific">Fibrisoma montanum</name>
    <dbReference type="NCBI Taxonomy" id="2305895"/>
    <lineage>
        <taxon>Bacteria</taxon>
        <taxon>Pseudomonadati</taxon>
        <taxon>Bacteroidota</taxon>
        <taxon>Cytophagia</taxon>
        <taxon>Cytophagales</taxon>
        <taxon>Spirosomataceae</taxon>
        <taxon>Fibrisoma</taxon>
    </lineage>
</organism>
<dbReference type="Pfam" id="PF13581">
    <property type="entry name" value="HATPase_c_2"/>
    <property type="match status" value="1"/>
</dbReference>
<feature type="domain" description="PPM-type phosphatase" evidence="1">
    <location>
        <begin position="151"/>
        <end position="339"/>
    </location>
</feature>
<keyword evidence="2" id="KW-0418">Kinase</keyword>
<dbReference type="InterPro" id="IPR039248">
    <property type="entry name" value="Ptase_RsbX"/>
</dbReference>
<gene>
    <name evidence="2" type="ORF">DYU11_09440</name>
</gene>
<dbReference type="InterPro" id="IPR001932">
    <property type="entry name" value="PPM-type_phosphatase-like_dom"/>
</dbReference>
<evidence type="ECO:0000313" key="3">
    <source>
        <dbReference type="Proteomes" id="UP000283523"/>
    </source>
</evidence>
<keyword evidence="2" id="KW-0808">Transferase</keyword>
<dbReference type="InterPro" id="IPR036457">
    <property type="entry name" value="PPM-type-like_dom_sf"/>
</dbReference>
<dbReference type="CDD" id="cd16934">
    <property type="entry name" value="HATPase_RsbT-like"/>
    <property type="match status" value="1"/>
</dbReference>
<dbReference type="SMART" id="SM00331">
    <property type="entry name" value="PP2C_SIG"/>
    <property type="match status" value="1"/>
</dbReference>
<dbReference type="Pfam" id="PF07228">
    <property type="entry name" value="SpoIIE"/>
    <property type="match status" value="1"/>
</dbReference>
<dbReference type="AlphaFoldDB" id="A0A418MFC9"/>
<dbReference type="RefSeq" id="WP_119667391.1">
    <property type="nucleotide sequence ID" value="NZ_QXED01000002.1"/>
</dbReference>
<dbReference type="Proteomes" id="UP000283523">
    <property type="component" value="Unassembled WGS sequence"/>
</dbReference>
<protein>
    <submittedName>
        <fullName evidence="2">Serine/threonine protein kinase</fullName>
    </submittedName>
</protein>
<evidence type="ECO:0000313" key="2">
    <source>
        <dbReference type="EMBL" id="RIV25510.1"/>
    </source>
</evidence>
<sequence length="341" mass="37696">MTNAPHFRFTVSDRSYQAFVKREVHYLAKEAGFSARRLSELDIIVLEMTSNLLKHAKTGEVLVRLFQENNTRGIELISIDNGPGIADPENMQKDGVSTTKTLGHGLGAIQRLADFFQLYSLLDWGTILLARLYDNPVTHSRSDNPAFPLTVRSVLVAKPGETVCGDGCRVSITPDYGTLFLGDGLGHGPAAHEAVTQAIGTLPNTRLRSPARLIELIHEGVRKTRGLVGSVVVYDHRQQQWLWCGVGNIMTRLLQATVVQKSHLPYSGIIGTVMPTLHDETIPAEWGQTIVMCSDGIQSRWDATKYPYIFKYDLTILAAAIYKDNARQTDDVSIVVGRLTP</sequence>
<keyword evidence="3" id="KW-1185">Reference proteome</keyword>
<accession>A0A418MFC9</accession>
<dbReference type="OrthoDB" id="479131at2"/>